<name>A0A484DQQ2_PERFV</name>
<dbReference type="STRING" id="8167.A0A484DQQ2"/>
<feature type="compositionally biased region" description="Low complexity" evidence="1">
    <location>
        <begin position="142"/>
        <end position="161"/>
    </location>
</feature>
<feature type="compositionally biased region" description="Low complexity" evidence="1">
    <location>
        <begin position="202"/>
        <end position="224"/>
    </location>
</feature>
<evidence type="ECO:0000313" key="5">
    <source>
        <dbReference type="Proteomes" id="UP000295070"/>
    </source>
</evidence>
<evidence type="ECO:0000313" key="4">
    <source>
        <dbReference type="EMBL" id="TDH16797.1"/>
    </source>
</evidence>
<organism evidence="4 5">
    <name type="scientific">Perca flavescens</name>
    <name type="common">American yellow perch</name>
    <name type="synonym">Morone flavescens</name>
    <dbReference type="NCBI Taxonomy" id="8167"/>
    <lineage>
        <taxon>Eukaryota</taxon>
        <taxon>Metazoa</taxon>
        <taxon>Chordata</taxon>
        <taxon>Craniata</taxon>
        <taxon>Vertebrata</taxon>
        <taxon>Euteleostomi</taxon>
        <taxon>Actinopterygii</taxon>
        <taxon>Neopterygii</taxon>
        <taxon>Teleostei</taxon>
        <taxon>Neoteleostei</taxon>
        <taxon>Acanthomorphata</taxon>
        <taxon>Eupercaria</taxon>
        <taxon>Perciformes</taxon>
        <taxon>Percoidei</taxon>
        <taxon>Percidae</taxon>
        <taxon>Percinae</taxon>
        <taxon>Perca</taxon>
    </lineage>
</organism>
<gene>
    <name evidence="4" type="ORF">EPR50_G00001680</name>
</gene>
<evidence type="ECO:0000256" key="1">
    <source>
        <dbReference type="SAM" id="MobiDB-lite"/>
    </source>
</evidence>
<accession>A0A484DQQ2</accession>
<keyword evidence="3" id="KW-0732">Signal</keyword>
<feature type="signal peptide" evidence="3">
    <location>
        <begin position="1"/>
        <end position="28"/>
    </location>
</feature>
<sequence>MAPSQVSGMMMRNLVFGVILGLLAVVHSTPVNTVTQIPTKDEDDVFKEAVTEGYLVEPYFIRLLTTESPKRNTSVKASTQQPSSDSNERDMIEGSAAGDTNDKTSMFIQFATTTLSVSHVQSSASTVLPRDTVHSSPDPATSRSHQSSFTSSSVPSKARSSVTPDHISVSQTTYPAVSTIDFLSTQISDLGSGDGEMLGQYSTTTSSTTSSSNTDTSTASSTSTAAFIRPKAPVTFAGSEGSGEESGLEFSTVSSSTGERLRAVQHAVLKDVQKPLKVDQDNVLTPQNKEHSTPGWIMILALMVGFAALVMVFVAIATRDKWSGPRHASQIETKTNFSNQQRGLEMETFLHKDELLVNGKAGDYTVIPLDVIPEKDSSH</sequence>
<dbReference type="AlphaFoldDB" id="A0A484DQQ2"/>
<protein>
    <submittedName>
        <fullName evidence="4">Uncharacterized protein</fullName>
    </submittedName>
</protein>
<feature type="region of interest" description="Disordered" evidence="1">
    <location>
        <begin position="126"/>
        <end position="170"/>
    </location>
</feature>
<feature type="chain" id="PRO_5019761910" evidence="3">
    <location>
        <begin position="29"/>
        <end position="379"/>
    </location>
</feature>
<keyword evidence="2" id="KW-0812">Transmembrane</keyword>
<evidence type="ECO:0000256" key="3">
    <source>
        <dbReference type="SAM" id="SignalP"/>
    </source>
</evidence>
<comment type="caution">
    <text evidence="4">The sequence shown here is derived from an EMBL/GenBank/DDBJ whole genome shotgun (WGS) entry which is preliminary data.</text>
</comment>
<evidence type="ECO:0000256" key="2">
    <source>
        <dbReference type="SAM" id="Phobius"/>
    </source>
</evidence>
<feature type="transmembrane region" description="Helical" evidence="2">
    <location>
        <begin position="295"/>
        <end position="317"/>
    </location>
</feature>
<feature type="region of interest" description="Disordered" evidence="1">
    <location>
        <begin position="194"/>
        <end position="224"/>
    </location>
</feature>
<feature type="compositionally biased region" description="Polar residues" evidence="1">
    <location>
        <begin position="70"/>
        <end position="85"/>
    </location>
</feature>
<dbReference type="EMBL" id="SCKG01000001">
    <property type="protein sequence ID" value="TDH16797.1"/>
    <property type="molecule type" value="Genomic_DNA"/>
</dbReference>
<keyword evidence="2" id="KW-1133">Transmembrane helix</keyword>
<proteinExistence type="predicted"/>
<dbReference type="Proteomes" id="UP000295070">
    <property type="component" value="Chromosome 1"/>
</dbReference>
<keyword evidence="5" id="KW-1185">Reference proteome</keyword>
<keyword evidence="2" id="KW-0472">Membrane</keyword>
<feature type="region of interest" description="Disordered" evidence="1">
    <location>
        <begin position="70"/>
        <end position="100"/>
    </location>
</feature>
<reference evidence="4 5" key="1">
    <citation type="submission" date="2019-01" db="EMBL/GenBank/DDBJ databases">
        <title>A chromosome-scale genome assembly of the yellow perch, Perca flavescens.</title>
        <authorList>
            <person name="Feron R."/>
            <person name="Morvezen R."/>
            <person name="Bestin A."/>
            <person name="Haffray P."/>
            <person name="Klopp C."/>
            <person name="Zahm M."/>
            <person name="Cabau C."/>
            <person name="Roques C."/>
            <person name="Donnadieu C."/>
            <person name="Bouchez O."/>
            <person name="Christie M."/>
            <person name="Larson W."/>
            <person name="Guiguen Y."/>
        </authorList>
    </citation>
    <scope>NUCLEOTIDE SEQUENCE [LARGE SCALE GENOMIC DNA]</scope>
    <source>
        <strain evidence="4">YP-PL-M2</strain>
        <tissue evidence="4">Blood</tissue>
    </source>
</reference>